<evidence type="ECO:0000256" key="2">
    <source>
        <dbReference type="SAM" id="Coils"/>
    </source>
</evidence>
<comment type="similarity">
    <text evidence="1">Belongs to the IS150/IS1296 orfA family.</text>
</comment>
<dbReference type="GO" id="GO:0043565">
    <property type="term" value="F:sequence-specific DNA binding"/>
    <property type="evidence" value="ECO:0007669"/>
    <property type="project" value="InterPro"/>
</dbReference>
<dbReference type="EMBL" id="VDFM01000033">
    <property type="protein sequence ID" value="MQS53642.1"/>
    <property type="molecule type" value="Genomic_DNA"/>
</dbReference>
<evidence type="ECO:0000259" key="3">
    <source>
        <dbReference type="Pfam" id="PF13518"/>
    </source>
</evidence>
<dbReference type="PANTHER" id="PTHR33795:SF1">
    <property type="entry name" value="INSERTION ELEMENT IS150 PROTEIN INSJ"/>
    <property type="match status" value="1"/>
</dbReference>
<name>A0A5P0ZKS1_9LACO</name>
<dbReference type="SUPFAM" id="SSF46689">
    <property type="entry name" value="Homeodomain-like"/>
    <property type="match status" value="1"/>
</dbReference>
<feature type="domain" description="Insertion element IS150 protein InsJ-like helix-turn-helix" evidence="3">
    <location>
        <begin position="131"/>
        <end position="182"/>
    </location>
</feature>
<evidence type="ECO:0000256" key="1">
    <source>
        <dbReference type="ARBA" id="ARBA00038232"/>
    </source>
</evidence>
<dbReference type="Pfam" id="PF13518">
    <property type="entry name" value="HTH_28"/>
    <property type="match status" value="2"/>
</dbReference>
<dbReference type="InterPro" id="IPR009057">
    <property type="entry name" value="Homeodomain-like_sf"/>
</dbReference>
<protein>
    <submittedName>
        <fullName evidence="4">Helix-turn-helix domain-containing protein</fullName>
    </submittedName>
</protein>
<gene>
    <name evidence="4" type="ORF">FHL02_11605</name>
</gene>
<dbReference type="OrthoDB" id="9797531at2"/>
<dbReference type="InterPro" id="IPR036388">
    <property type="entry name" value="WH-like_DNA-bd_sf"/>
</dbReference>
<dbReference type="Gene3D" id="1.10.10.10">
    <property type="entry name" value="Winged helix-like DNA-binding domain superfamily/Winged helix DNA-binding domain"/>
    <property type="match status" value="2"/>
</dbReference>
<evidence type="ECO:0000313" key="4">
    <source>
        <dbReference type="EMBL" id="MQS53642.1"/>
    </source>
</evidence>
<dbReference type="InterPro" id="IPR055247">
    <property type="entry name" value="InsJ-like_HTH"/>
</dbReference>
<dbReference type="PANTHER" id="PTHR33795">
    <property type="entry name" value="INSERTION ELEMENT IS150 PROTEIN INSJ"/>
    <property type="match status" value="1"/>
</dbReference>
<accession>A0A5P0ZKS1</accession>
<comment type="caution">
    <text evidence="4">The sequence shown here is derived from an EMBL/GenBank/DDBJ whole genome shotgun (WGS) entry which is preliminary data.</text>
</comment>
<sequence length="225" mass="26585">MSRSKYSLEDKLNFITQFQNSTMKRATFARIHGISRSTLNRWLVFYEQDGIQGLKDRTNSSTYSESFKLKIVKEYLCGESTLEGLVFKYKLRGNQQVHEWIFKYNNGKSLARRHSPRKKKTIMGRKTSFEERIKIVEYVVKNNYSYTEAADHFSVSYQQVRSWVMKSKNGGYEALQDNRGHRKAKEDLTDLDKANLKIRQLESQLKDQKTIEEFAKKLQELQRRG</sequence>
<dbReference type="InterPro" id="IPR010921">
    <property type="entry name" value="Trp_repressor/repl_initiator"/>
</dbReference>
<reference evidence="4 5" key="1">
    <citation type="journal article" date="2019" name="Syst. Appl. Microbiol.">
        <title>Polyphasic characterization of two novel Lactobacillus spp. isolated from blown salami packages: Description of Lactobacillus halodurans sp. nov. and Lactobacillus salsicarnum sp. nov.</title>
        <authorList>
            <person name="Schuster J.A."/>
            <person name="Klingl A."/>
            <person name="Vogel R.F."/>
            <person name="Ehrmann M.A."/>
        </authorList>
    </citation>
    <scope>NUCLEOTIDE SEQUENCE [LARGE SCALE GENOMIC DNA]</scope>
    <source>
        <strain evidence="4 5">TMW 1.2118</strain>
    </source>
</reference>
<feature type="coiled-coil region" evidence="2">
    <location>
        <begin position="184"/>
        <end position="211"/>
    </location>
</feature>
<dbReference type="InterPro" id="IPR052057">
    <property type="entry name" value="IS150/IS1296_orfA-like"/>
</dbReference>
<organism evidence="4 5">
    <name type="scientific">Companilactobacillus mishanensis</name>
    <dbReference type="NCBI Taxonomy" id="2486008"/>
    <lineage>
        <taxon>Bacteria</taxon>
        <taxon>Bacillati</taxon>
        <taxon>Bacillota</taxon>
        <taxon>Bacilli</taxon>
        <taxon>Lactobacillales</taxon>
        <taxon>Lactobacillaceae</taxon>
        <taxon>Companilactobacillus</taxon>
    </lineage>
</organism>
<dbReference type="RefSeq" id="WP_153384063.1">
    <property type="nucleotide sequence ID" value="NZ_VDFM01000033.1"/>
</dbReference>
<evidence type="ECO:0000313" key="5">
    <source>
        <dbReference type="Proteomes" id="UP000380386"/>
    </source>
</evidence>
<feature type="domain" description="Insertion element IS150 protein InsJ-like helix-turn-helix" evidence="3">
    <location>
        <begin position="13"/>
        <end position="57"/>
    </location>
</feature>
<proteinExistence type="inferred from homology"/>
<keyword evidence="2" id="KW-0175">Coiled coil</keyword>
<dbReference type="AlphaFoldDB" id="A0A5P0ZKS1"/>
<dbReference type="Proteomes" id="UP000380386">
    <property type="component" value="Unassembled WGS sequence"/>
</dbReference>
<dbReference type="SUPFAM" id="SSF48295">
    <property type="entry name" value="TrpR-like"/>
    <property type="match status" value="2"/>
</dbReference>